<evidence type="ECO:0000256" key="15">
    <source>
        <dbReference type="ARBA" id="ARBA00023136"/>
    </source>
</evidence>
<keyword evidence="12" id="KW-0249">Electron transport</keyword>
<evidence type="ECO:0000256" key="6">
    <source>
        <dbReference type="ARBA" id="ARBA00019425"/>
    </source>
</evidence>
<dbReference type="InterPro" id="IPR034804">
    <property type="entry name" value="SQR/QFR_C/D"/>
</dbReference>
<dbReference type="RefSeq" id="WP_138577410.1">
    <property type="nucleotide sequence ID" value="NZ_CP040818.1"/>
</dbReference>
<keyword evidence="8" id="KW-0816">Tricarboxylic acid cycle</keyword>
<dbReference type="GO" id="GO:0046872">
    <property type="term" value="F:metal ion binding"/>
    <property type="evidence" value="ECO:0007669"/>
    <property type="project" value="UniProtKB-KW"/>
</dbReference>
<evidence type="ECO:0000256" key="5">
    <source>
        <dbReference type="ARBA" id="ARBA00011558"/>
    </source>
</evidence>
<evidence type="ECO:0000256" key="9">
    <source>
        <dbReference type="ARBA" id="ARBA00022617"/>
    </source>
</evidence>
<comment type="cofactor">
    <cofactor evidence="1">
        <name>heme</name>
        <dbReference type="ChEBI" id="CHEBI:30413"/>
    </cofactor>
</comment>
<dbReference type="Pfam" id="PF01127">
    <property type="entry name" value="Sdh_cyt"/>
    <property type="match status" value="1"/>
</dbReference>
<evidence type="ECO:0000256" key="2">
    <source>
        <dbReference type="ARBA" id="ARBA00004050"/>
    </source>
</evidence>
<dbReference type="Proteomes" id="UP000305888">
    <property type="component" value="Chromosome"/>
</dbReference>
<dbReference type="InterPro" id="IPR000701">
    <property type="entry name" value="SuccDH_FuR_B_TM-su"/>
</dbReference>
<evidence type="ECO:0000313" key="17">
    <source>
        <dbReference type="EMBL" id="QDL90964.1"/>
    </source>
</evidence>
<evidence type="ECO:0000256" key="14">
    <source>
        <dbReference type="ARBA" id="ARBA00023004"/>
    </source>
</evidence>
<reference evidence="17 18" key="1">
    <citation type="submission" date="2019-06" db="EMBL/GenBank/DDBJ databases">
        <title>Genome sequence of Rhodobacteraceae bacterium D4M1.</title>
        <authorList>
            <person name="Cao J."/>
        </authorList>
    </citation>
    <scope>NUCLEOTIDE SEQUENCE [LARGE SCALE GENOMIC DNA]</scope>
    <source>
        <strain evidence="17 18">D4M1</strain>
    </source>
</reference>
<dbReference type="GO" id="GO:0016020">
    <property type="term" value="C:membrane"/>
    <property type="evidence" value="ECO:0007669"/>
    <property type="project" value="UniProtKB-SubCell"/>
</dbReference>
<keyword evidence="10 16" id="KW-0812">Transmembrane</keyword>
<feature type="transmembrane region" description="Helical" evidence="16">
    <location>
        <begin position="99"/>
        <end position="124"/>
    </location>
</feature>
<dbReference type="AlphaFoldDB" id="A0A5B8FUN5"/>
<keyword evidence="7" id="KW-0813">Transport</keyword>
<comment type="subcellular location">
    <subcellularLocation>
        <location evidence="3">Membrane</location>
        <topology evidence="3">Multi-pass membrane protein</topology>
    </subcellularLocation>
</comment>
<dbReference type="SUPFAM" id="SSF81343">
    <property type="entry name" value="Fumarate reductase respiratory complex transmembrane subunits"/>
    <property type="match status" value="1"/>
</dbReference>
<accession>A0A5B8FUN5</accession>
<dbReference type="EMBL" id="CP040818">
    <property type="protein sequence ID" value="QDL90964.1"/>
    <property type="molecule type" value="Genomic_DNA"/>
</dbReference>
<evidence type="ECO:0000256" key="7">
    <source>
        <dbReference type="ARBA" id="ARBA00022448"/>
    </source>
</evidence>
<evidence type="ECO:0000256" key="3">
    <source>
        <dbReference type="ARBA" id="ARBA00004141"/>
    </source>
</evidence>
<dbReference type="GO" id="GO:0006099">
    <property type="term" value="P:tricarboxylic acid cycle"/>
    <property type="evidence" value="ECO:0007669"/>
    <property type="project" value="UniProtKB-UniPathway"/>
</dbReference>
<evidence type="ECO:0000256" key="1">
    <source>
        <dbReference type="ARBA" id="ARBA00001971"/>
    </source>
</evidence>
<evidence type="ECO:0000256" key="16">
    <source>
        <dbReference type="SAM" id="Phobius"/>
    </source>
</evidence>
<comment type="pathway">
    <text evidence="4">Carbohydrate metabolism; tricarboxylic acid cycle.</text>
</comment>
<evidence type="ECO:0000256" key="8">
    <source>
        <dbReference type="ARBA" id="ARBA00022532"/>
    </source>
</evidence>
<keyword evidence="9" id="KW-0349">Heme</keyword>
<keyword evidence="13 16" id="KW-1133">Transmembrane helix</keyword>
<evidence type="ECO:0000256" key="4">
    <source>
        <dbReference type="ARBA" id="ARBA00005163"/>
    </source>
</evidence>
<protein>
    <recommendedName>
        <fullName evidence="6">Succinate dehydrogenase hydrophobic membrane anchor subunit</fullName>
    </recommendedName>
</protein>
<dbReference type="Gene3D" id="1.20.1300.10">
    <property type="entry name" value="Fumarate reductase/succinate dehydrogenase, transmembrane subunit"/>
    <property type="match status" value="1"/>
</dbReference>
<evidence type="ECO:0000313" key="18">
    <source>
        <dbReference type="Proteomes" id="UP000305888"/>
    </source>
</evidence>
<gene>
    <name evidence="17" type="primary">sdhD</name>
    <name evidence="17" type="ORF">FDP22_03665</name>
</gene>
<dbReference type="NCBIfam" id="TIGR02968">
    <property type="entry name" value="succ_dehyd_anc"/>
    <property type="match status" value="1"/>
</dbReference>
<evidence type="ECO:0000256" key="11">
    <source>
        <dbReference type="ARBA" id="ARBA00022723"/>
    </source>
</evidence>
<proteinExistence type="predicted"/>
<dbReference type="UniPathway" id="UPA00223"/>
<feature type="transmembrane region" description="Helical" evidence="16">
    <location>
        <begin position="65"/>
        <end position="87"/>
    </location>
</feature>
<dbReference type="InterPro" id="IPR014312">
    <property type="entry name" value="Succ_DH_anchor"/>
</dbReference>
<keyword evidence="14" id="KW-0408">Iron</keyword>
<comment type="function">
    <text evidence="2">Membrane-anchoring subunit of succinate dehydrogenase (SDH).</text>
</comment>
<keyword evidence="15 16" id="KW-0472">Membrane</keyword>
<feature type="transmembrane region" description="Helical" evidence="16">
    <location>
        <begin position="28"/>
        <end position="45"/>
    </location>
</feature>
<sequence>MQFRTDRQRATGLGAAKEGVSHWWNQRVSAVALAVLVLLFIWPLGAALGESHEEVLETYRNPFNAIVAILMFGTAFFHLKLGLQVVIEDYVHGKAMRTALLLANTLLCAFFGIAGIFAVVKIALGA</sequence>
<keyword evidence="11" id="KW-0479">Metal-binding</keyword>
<dbReference type="GO" id="GO:0020037">
    <property type="term" value="F:heme binding"/>
    <property type="evidence" value="ECO:0007669"/>
    <property type="project" value="InterPro"/>
</dbReference>
<dbReference type="CDD" id="cd03495">
    <property type="entry name" value="SQR_TypeC_SdhD_like"/>
    <property type="match status" value="1"/>
</dbReference>
<dbReference type="KEGG" id="ppru:FDP22_03665"/>
<organism evidence="17 18">
    <name type="scientific">Paroceanicella profunda</name>
    <dbReference type="NCBI Taxonomy" id="2579971"/>
    <lineage>
        <taxon>Bacteria</taxon>
        <taxon>Pseudomonadati</taxon>
        <taxon>Pseudomonadota</taxon>
        <taxon>Alphaproteobacteria</taxon>
        <taxon>Rhodobacterales</taxon>
        <taxon>Paracoccaceae</taxon>
        <taxon>Paroceanicella</taxon>
    </lineage>
</organism>
<keyword evidence="18" id="KW-1185">Reference proteome</keyword>
<evidence type="ECO:0000256" key="10">
    <source>
        <dbReference type="ARBA" id="ARBA00022692"/>
    </source>
</evidence>
<evidence type="ECO:0000256" key="13">
    <source>
        <dbReference type="ARBA" id="ARBA00022989"/>
    </source>
</evidence>
<dbReference type="OrthoDB" id="9809280at2"/>
<name>A0A5B8FUN5_9RHOB</name>
<comment type="subunit">
    <text evidence="5">Part of an enzyme complex containing four subunits: a flavoprotein, an iron-sulfur protein, plus two membrane-anchoring proteins, SdhC and SdhD.</text>
</comment>
<evidence type="ECO:0000256" key="12">
    <source>
        <dbReference type="ARBA" id="ARBA00022982"/>
    </source>
</evidence>